<dbReference type="Gene3D" id="3.10.10.10">
    <property type="entry name" value="HIV Type 1 Reverse Transcriptase, subunit A, domain 1"/>
    <property type="match status" value="1"/>
</dbReference>
<dbReference type="SMART" id="SM00320">
    <property type="entry name" value="WD40"/>
    <property type="match status" value="7"/>
</dbReference>
<evidence type="ECO:0000256" key="1">
    <source>
        <dbReference type="ARBA" id="ARBA00022574"/>
    </source>
</evidence>
<feature type="compositionally biased region" description="Acidic residues" evidence="5">
    <location>
        <begin position="358"/>
        <end position="368"/>
    </location>
</feature>
<keyword evidence="1 4" id="KW-0853">WD repeat</keyword>
<sequence>MRKDFSRLPGEHIITWLLRCWDNGASSLELEGREAKQLGSWSREGGIDKAIGKKAQALSLWRRLLSSVRERYPFSEDVVCQPGKWTTMERGIQYLRELAVRDMVYYDPDNAQLPTDPDEVQRTRPMWRKFVRSAPSSYANSLAVIDWKSEEAPTVDEVAGRLRQYEESLSSSLVSAVEKLSQDIRQLKEDISYSPPAQTRIAAVRMRKSNGEWRLTVDCRGLNEVTPPMSAAVPDMLELQYELESKAAKWASTPENTMSDKGSSMEGKTDIVNGSLSSSPEEMSAEEGRETSSGIEVEASDLSLSLTGDDVGPNRTSTESRDTDTESSGEEKDSDSMDDTGHYSINEENRTLDRSHSEEEEEEDEEEEQRSHRRAQRKRANHDQDSSDDEQALEDWVSSETTALPQPRWQAVHALRERELGSSARFVYEACGARVFVQRFLLQHGLEGHTGCVNTLHFNQRGTWLASGSDDLKVVVWDWVRRQPVLEFESGHKSNVFQAKFLPNSGDSTLAMCARDGQVRVAELSATQCCKNTKRVAQHKGASHKLALEPDSPCTFLSAGEDAVVFTIDLRQDRPASKLVVTKEKEKKVGLYTIYVNPANTYQFAVGGRDQFVRIYDQRKIDENENNGVLKKFCPHHLVNSESKANITCLVYSHDGSELLASYNDEDIYLFNSSHSDGAEYIKRYKGHRNNATVKGVNFYGPKSEFVVSGSDCGHIFLWEKSSCQIVQFMEGDKGGVVNCLEPHPHLPVLATSGLDHDVKIWAPTAENPTELAGLKEVIKKNKLERDEDSLHHTDMFDSHMLWFLMHHLRQRRHHRRRREPGAPDGDSDESPSSSDTSDDEEEGPDRVQCMPS</sequence>
<evidence type="ECO:0000313" key="7">
    <source>
        <dbReference type="Proteomes" id="UP001623348"/>
    </source>
</evidence>
<feature type="compositionally biased region" description="Polar residues" evidence="5">
    <location>
        <begin position="253"/>
        <end position="262"/>
    </location>
</feature>
<dbReference type="Pfam" id="PF00400">
    <property type="entry name" value="WD40"/>
    <property type="match status" value="3"/>
</dbReference>
<dbReference type="FunFam" id="2.130.10.10:FF:000144">
    <property type="entry name" value="DDB1- and CUL4-associated factor 8"/>
    <property type="match status" value="1"/>
</dbReference>
<dbReference type="GO" id="GO:0080008">
    <property type="term" value="C:Cul4-RING E3 ubiquitin ligase complex"/>
    <property type="evidence" value="ECO:0007669"/>
    <property type="project" value="UniProtKB-ARBA"/>
</dbReference>
<organism evidence="6 7">
    <name type="scientific">Grus japonensis</name>
    <name type="common">Japanese crane</name>
    <name type="synonym">Red-crowned crane</name>
    <dbReference type="NCBI Taxonomy" id="30415"/>
    <lineage>
        <taxon>Eukaryota</taxon>
        <taxon>Metazoa</taxon>
        <taxon>Chordata</taxon>
        <taxon>Craniata</taxon>
        <taxon>Vertebrata</taxon>
        <taxon>Euteleostomi</taxon>
        <taxon>Archelosauria</taxon>
        <taxon>Archosauria</taxon>
        <taxon>Dinosauria</taxon>
        <taxon>Saurischia</taxon>
        <taxon>Theropoda</taxon>
        <taxon>Coelurosauria</taxon>
        <taxon>Aves</taxon>
        <taxon>Neognathae</taxon>
        <taxon>Neoaves</taxon>
        <taxon>Gruiformes</taxon>
        <taxon>Gruidae</taxon>
        <taxon>Grus</taxon>
    </lineage>
</organism>
<keyword evidence="2" id="KW-0677">Repeat</keyword>
<name>A0ABC9XTY6_GRUJA</name>
<dbReference type="InterPro" id="IPR036322">
    <property type="entry name" value="WD40_repeat_dom_sf"/>
</dbReference>
<comment type="similarity">
    <text evidence="3">Belongs to the WD repeat DCAF8 family.</text>
</comment>
<dbReference type="SUPFAM" id="SSF56672">
    <property type="entry name" value="DNA/RNA polymerases"/>
    <property type="match status" value="1"/>
</dbReference>
<comment type="caution">
    <text evidence="6">The sequence shown here is derived from an EMBL/GenBank/DDBJ whole genome shotgun (WGS) entry which is preliminary data.</text>
</comment>
<evidence type="ECO:0000256" key="4">
    <source>
        <dbReference type="PROSITE-ProRule" id="PRU00221"/>
    </source>
</evidence>
<protein>
    <submittedName>
        <fullName evidence="6">DDB1- and CUL4-associated factor 8</fullName>
    </submittedName>
</protein>
<gene>
    <name evidence="6" type="ORF">GRJ2_002578600</name>
</gene>
<dbReference type="SUPFAM" id="SSF50978">
    <property type="entry name" value="WD40 repeat-like"/>
    <property type="match status" value="1"/>
</dbReference>
<dbReference type="InterPro" id="IPR001680">
    <property type="entry name" value="WD40_rpt"/>
</dbReference>
<dbReference type="PANTHER" id="PTHR15574">
    <property type="entry name" value="WD REPEAT DOMAIN-CONTAINING FAMILY"/>
    <property type="match status" value="1"/>
</dbReference>
<accession>A0ABC9XTY6</accession>
<dbReference type="InterPro" id="IPR045151">
    <property type="entry name" value="DCAF8"/>
</dbReference>
<evidence type="ECO:0000313" key="6">
    <source>
        <dbReference type="EMBL" id="GAB0201131.1"/>
    </source>
</evidence>
<feature type="compositionally biased region" description="Basic residues" evidence="5">
    <location>
        <begin position="371"/>
        <end position="380"/>
    </location>
</feature>
<proteinExistence type="inferred from homology"/>
<evidence type="ECO:0000256" key="2">
    <source>
        <dbReference type="ARBA" id="ARBA00022737"/>
    </source>
</evidence>
<dbReference type="InterPro" id="IPR015943">
    <property type="entry name" value="WD40/YVTN_repeat-like_dom_sf"/>
</dbReference>
<dbReference type="EMBL" id="BAAFJT010000029">
    <property type="protein sequence ID" value="GAB0201131.1"/>
    <property type="molecule type" value="Genomic_DNA"/>
</dbReference>
<feature type="region of interest" description="Disordered" evidence="5">
    <location>
        <begin position="250"/>
        <end position="404"/>
    </location>
</feature>
<reference evidence="6 7" key="1">
    <citation type="submission" date="2024-06" db="EMBL/GenBank/DDBJ databases">
        <title>The draft genome of Grus japonensis, version 3.</title>
        <authorList>
            <person name="Nabeshima K."/>
            <person name="Suzuki S."/>
            <person name="Onuma M."/>
        </authorList>
    </citation>
    <scope>NUCLEOTIDE SEQUENCE [LARGE SCALE GENOMIC DNA]</scope>
    <source>
        <strain evidence="6 7">451A</strain>
    </source>
</reference>
<feature type="repeat" description="WD" evidence="4">
    <location>
        <begin position="446"/>
        <end position="478"/>
    </location>
</feature>
<evidence type="ECO:0000256" key="5">
    <source>
        <dbReference type="SAM" id="MobiDB-lite"/>
    </source>
</evidence>
<dbReference type="Gene3D" id="2.130.10.10">
    <property type="entry name" value="YVTN repeat-like/Quinoprotein amine dehydrogenase"/>
    <property type="match status" value="1"/>
</dbReference>
<feature type="region of interest" description="Disordered" evidence="5">
    <location>
        <begin position="814"/>
        <end position="853"/>
    </location>
</feature>
<dbReference type="PROSITE" id="PS50294">
    <property type="entry name" value="WD_REPEATS_REGION"/>
    <property type="match status" value="1"/>
</dbReference>
<feature type="compositionally biased region" description="Polar residues" evidence="5">
    <location>
        <begin position="272"/>
        <end position="281"/>
    </location>
</feature>
<feature type="compositionally biased region" description="Basic and acidic residues" evidence="5">
    <location>
        <begin position="318"/>
        <end position="357"/>
    </location>
</feature>
<keyword evidence="7" id="KW-1185">Reference proteome</keyword>
<dbReference type="AlphaFoldDB" id="A0ABC9XTY6"/>
<dbReference type="PANTHER" id="PTHR15574:SF21">
    <property type="entry name" value="DDB1- AND CUL4-ASSOCIATED FACTOR 8"/>
    <property type="match status" value="1"/>
</dbReference>
<dbReference type="Proteomes" id="UP001623348">
    <property type="component" value="Unassembled WGS sequence"/>
</dbReference>
<dbReference type="PROSITE" id="PS50082">
    <property type="entry name" value="WD_REPEATS_2"/>
    <property type="match status" value="1"/>
</dbReference>
<evidence type="ECO:0000256" key="3">
    <source>
        <dbReference type="ARBA" id="ARBA00060821"/>
    </source>
</evidence>
<dbReference type="InterPro" id="IPR043502">
    <property type="entry name" value="DNA/RNA_pol_sf"/>
</dbReference>